<keyword evidence="2" id="KW-1185">Reference proteome</keyword>
<reference evidence="1 2" key="1">
    <citation type="journal article" date="2017" name="Environ. Microbiol.">
        <title>Decay of the glycolytic pathway and adaptation to intranuclear parasitism within Enterocytozoonidae microsporidia.</title>
        <authorList>
            <person name="Wiredu Boakye D."/>
            <person name="Jaroenlak P."/>
            <person name="Prachumwat A."/>
            <person name="Williams T.A."/>
            <person name="Bateman K.S."/>
            <person name="Itsathitphaisarn O."/>
            <person name="Sritunyalucksana K."/>
            <person name="Paszkiewicz K.H."/>
            <person name="Moore K.A."/>
            <person name="Stentiford G.D."/>
            <person name="Williams B.A."/>
        </authorList>
    </citation>
    <scope>NUCLEOTIDE SEQUENCE [LARGE SCALE GENOMIC DNA]</scope>
    <source>
        <strain evidence="1 2">GB1</strain>
    </source>
</reference>
<sequence length="178" mass="21406">MYLFSIAYNFALNHGNSLFGYENFKEFVTLMNLLTCIKSTYFYINLIDLNRQSNYGVFYKYHTKIIIMLKQTFLKCKFPDNKFIVDEFNQLIPNFTFLMNNLRKIENMARNLYLPSETIKTDLLLKNYKDILNVFIYLFHLKFFVIEKKFKNIEKIYSILLEIKVLVDDVALKSNKFL</sequence>
<proteinExistence type="predicted"/>
<accession>A0A1X0Q6S9</accession>
<organism evidence="1 2">
    <name type="scientific">Hepatospora eriocheir</name>
    <dbReference type="NCBI Taxonomy" id="1081669"/>
    <lineage>
        <taxon>Eukaryota</taxon>
        <taxon>Fungi</taxon>
        <taxon>Fungi incertae sedis</taxon>
        <taxon>Microsporidia</taxon>
        <taxon>Hepatosporidae</taxon>
        <taxon>Hepatospora</taxon>
    </lineage>
</organism>
<gene>
    <name evidence="1" type="ORF">HERIO_2493</name>
</gene>
<dbReference type="EMBL" id="LVKB01000311">
    <property type="protein sequence ID" value="ORD95442.1"/>
    <property type="molecule type" value="Genomic_DNA"/>
</dbReference>
<dbReference type="Proteomes" id="UP000192356">
    <property type="component" value="Unassembled WGS sequence"/>
</dbReference>
<evidence type="ECO:0000313" key="1">
    <source>
        <dbReference type="EMBL" id="ORD95442.1"/>
    </source>
</evidence>
<comment type="caution">
    <text evidence="1">The sequence shown here is derived from an EMBL/GenBank/DDBJ whole genome shotgun (WGS) entry which is preliminary data.</text>
</comment>
<protein>
    <submittedName>
        <fullName evidence="1">Uncharacterized protein</fullName>
    </submittedName>
</protein>
<dbReference type="AlphaFoldDB" id="A0A1X0Q6S9"/>
<dbReference type="VEuPathDB" id="MicrosporidiaDB:HERIO_2493"/>
<evidence type="ECO:0000313" key="2">
    <source>
        <dbReference type="Proteomes" id="UP000192356"/>
    </source>
</evidence>
<name>A0A1X0Q6S9_9MICR</name>